<evidence type="ECO:0000313" key="2">
    <source>
        <dbReference type="Proteomes" id="UP001172155"/>
    </source>
</evidence>
<name>A0AA40FCI5_9PEZI</name>
<dbReference type="PANTHER" id="PTHR37540:SF5">
    <property type="entry name" value="TRANSCRIPTION FACTOR DOMAIN-CONTAINING PROTEIN"/>
    <property type="match status" value="1"/>
</dbReference>
<gene>
    <name evidence="1" type="ORF">B0T18DRAFT_425386</name>
</gene>
<organism evidence="1 2">
    <name type="scientific">Schizothecium vesticola</name>
    <dbReference type="NCBI Taxonomy" id="314040"/>
    <lineage>
        <taxon>Eukaryota</taxon>
        <taxon>Fungi</taxon>
        <taxon>Dikarya</taxon>
        <taxon>Ascomycota</taxon>
        <taxon>Pezizomycotina</taxon>
        <taxon>Sordariomycetes</taxon>
        <taxon>Sordariomycetidae</taxon>
        <taxon>Sordariales</taxon>
        <taxon>Schizotheciaceae</taxon>
        <taxon>Schizothecium</taxon>
    </lineage>
</organism>
<dbReference type="PANTHER" id="PTHR37540">
    <property type="entry name" value="TRANSCRIPTION FACTOR (ACR-2), PUTATIVE-RELATED-RELATED"/>
    <property type="match status" value="1"/>
</dbReference>
<proteinExistence type="predicted"/>
<dbReference type="AlphaFoldDB" id="A0AA40FCI5"/>
<dbReference type="Proteomes" id="UP001172155">
    <property type="component" value="Unassembled WGS sequence"/>
</dbReference>
<dbReference type="EMBL" id="JAUKUD010000001">
    <property type="protein sequence ID" value="KAK0755107.1"/>
    <property type="molecule type" value="Genomic_DNA"/>
</dbReference>
<protein>
    <submittedName>
        <fullName evidence="1">Uncharacterized protein</fullName>
    </submittedName>
</protein>
<comment type="caution">
    <text evidence="1">The sequence shown here is derived from an EMBL/GenBank/DDBJ whole genome shotgun (WGS) entry which is preliminary data.</text>
</comment>
<keyword evidence="2" id="KW-1185">Reference proteome</keyword>
<accession>A0AA40FCI5</accession>
<sequence length="281" mass="30993">MAEQTRPRRTPEPFQIIQFVNPAAGSVNFIRSHAARVTHARRRRARHAAQSTQSQGEIRPPDDALHTTLVVRVPSPAPETIGSGRSDPFGSFSRPLHPMESFLLDHYIAHIVPIFTATCRGLRTNGRVYAEALTTAWVQMGLHDAQCLNSLFLTASRHLAVRHEDATLQGRREIFTGMAVRYKVMSVRAVSRAIAESGSGGAFQDVVFMETLALAFDEVLLGEAAMMRRHVQGALDMVRQNGGWDTLGLGGFLEMVMFQYLGRAGLLFQADFPPEEAARAA</sequence>
<evidence type="ECO:0000313" key="1">
    <source>
        <dbReference type="EMBL" id="KAK0755107.1"/>
    </source>
</evidence>
<reference evidence="1" key="1">
    <citation type="submission" date="2023-06" db="EMBL/GenBank/DDBJ databases">
        <title>Genome-scale phylogeny and comparative genomics of the fungal order Sordariales.</title>
        <authorList>
            <consortium name="Lawrence Berkeley National Laboratory"/>
            <person name="Hensen N."/>
            <person name="Bonometti L."/>
            <person name="Westerberg I."/>
            <person name="Brannstrom I.O."/>
            <person name="Guillou S."/>
            <person name="Cros-Aarteil S."/>
            <person name="Calhoun S."/>
            <person name="Haridas S."/>
            <person name="Kuo A."/>
            <person name="Mondo S."/>
            <person name="Pangilinan J."/>
            <person name="Riley R."/>
            <person name="LaButti K."/>
            <person name="Andreopoulos B."/>
            <person name="Lipzen A."/>
            <person name="Chen C."/>
            <person name="Yanf M."/>
            <person name="Daum C."/>
            <person name="Ng V."/>
            <person name="Clum A."/>
            <person name="Steindorff A."/>
            <person name="Ohm R."/>
            <person name="Martin F."/>
            <person name="Silar P."/>
            <person name="Natvig D."/>
            <person name="Lalanne C."/>
            <person name="Gautier V."/>
            <person name="Ament-velasquez S.L."/>
            <person name="Kruys A."/>
            <person name="Hutchinson M.I."/>
            <person name="Powell A.J."/>
            <person name="Barry K."/>
            <person name="Miller A.N."/>
            <person name="Grigoriev I.V."/>
            <person name="Debuchy R."/>
            <person name="Gladieux P."/>
            <person name="Thoren M.H."/>
            <person name="Johannesson H."/>
        </authorList>
    </citation>
    <scope>NUCLEOTIDE SEQUENCE</scope>
    <source>
        <strain evidence="1">SMH3187-1</strain>
    </source>
</reference>